<dbReference type="Proteomes" id="UP000799428">
    <property type="component" value="Unassembled WGS sequence"/>
</dbReference>
<dbReference type="InterPro" id="IPR006156">
    <property type="entry name" value="Dihydroneopterin_aldolase"/>
</dbReference>
<dbReference type="Gene3D" id="3.30.1130.10">
    <property type="match status" value="2"/>
</dbReference>
<dbReference type="SUPFAM" id="SSF55620">
    <property type="entry name" value="Tetrahydrobiopterin biosynthesis enzymes-like"/>
    <property type="match status" value="2"/>
</dbReference>
<dbReference type="Pfam" id="PF02152">
    <property type="entry name" value="FolB"/>
    <property type="match status" value="1"/>
</dbReference>
<evidence type="ECO:0000256" key="5">
    <source>
        <dbReference type="ARBA" id="ARBA00022909"/>
    </source>
</evidence>
<dbReference type="AlphaFoldDB" id="A0A6G1KIN8"/>
<feature type="domain" description="Dihydroneopterin aldolase/epimerase" evidence="8">
    <location>
        <begin position="159"/>
        <end position="266"/>
    </location>
</feature>
<dbReference type="GO" id="GO:0046656">
    <property type="term" value="P:folic acid biosynthetic process"/>
    <property type="evidence" value="ECO:0007669"/>
    <property type="project" value="UniProtKB-KW"/>
</dbReference>
<dbReference type="OrthoDB" id="5425486at2759"/>
<dbReference type="PANTHER" id="PTHR42844:SF1">
    <property type="entry name" value="DIHYDRONEOPTERIN ALDOLASE 1-RELATED"/>
    <property type="match status" value="1"/>
</dbReference>
<accession>A0A6G1KIN8</accession>
<evidence type="ECO:0000259" key="8">
    <source>
        <dbReference type="SMART" id="SM00905"/>
    </source>
</evidence>
<dbReference type="GO" id="GO:0005737">
    <property type="term" value="C:cytoplasm"/>
    <property type="evidence" value="ECO:0007669"/>
    <property type="project" value="TreeGrafter"/>
</dbReference>
<dbReference type="EC" id="4.1.2.25" evidence="4"/>
<keyword evidence="6" id="KW-0456">Lyase</keyword>
<gene>
    <name evidence="9" type="ORF">K504DRAFT_452851</name>
</gene>
<organism evidence="9 10">
    <name type="scientific">Pleomassaria siparia CBS 279.74</name>
    <dbReference type="NCBI Taxonomy" id="1314801"/>
    <lineage>
        <taxon>Eukaryota</taxon>
        <taxon>Fungi</taxon>
        <taxon>Dikarya</taxon>
        <taxon>Ascomycota</taxon>
        <taxon>Pezizomycotina</taxon>
        <taxon>Dothideomycetes</taxon>
        <taxon>Pleosporomycetidae</taxon>
        <taxon>Pleosporales</taxon>
        <taxon>Pleomassariaceae</taxon>
        <taxon>Pleomassaria</taxon>
    </lineage>
</organism>
<evidence type="ECO:0000256" key="1">
    <source>
        <dbReference type="ARBA" id="ARBA00001353"/>
    </source>
</evidence>
<dbReference type="EMBL" id="MU005766">
    <property type="protein sequence ID" value="KAF2712698.1"/>
    <property type="molecule type" value="Genomic_DNA"/>
</dbReference>
<protein>
    <recommendedName>
        <fullName evidence="4">dihydroneopterin aldolase</fullName>
        <ecNumber evidence="4">4.1.2.25</ecNumber>
    </recommendedName>
    <alternativeName>
        <fullName evidence="7">7,8-dihydroneopterin aldolase</fullName>
    </alternativeName>
</protein>
<dbReference type="SMART" id="SM00905">
    <property type="entry name" value="FolB"/>
    <property type="match status" value="1"/>
</dbReference>
<dbReference type="InterPro" id="IPR006157">
    <property type="entry name" value="FolB_dom"/>
</dbReference>
<evidence type="ECO:0000256" key="7">
    <source>
        <dbReference type="ARBA" id="ARBA00032903"/>
    </source>
</evidence>
<evidence type="ECO:0000256" key="6">
    <source>
        <dbReference type="ARBA" id="ARBA00023239"/>
    </source>
</evidence>
<comment type="pathway">
    <text evidence="2">Cofactor biosynthesis; tetrahydrofolate biosynthesis; 2-amino-4-hydroxy-6-hydroxymethyl-7,8-dihydropteridine diphosphate from 7,8-dihydroneopterin triphosphate: step 3/4.</text>
</comment>
<dbReference type="PANTHER" id="PTHR42844">
    <property type="entry name" value="DIHYDRONEOPTERIN ALDOLASE 1-RELATED"/>
    <property type="match status" value="1"/>
</dbReference>
<evidence type="ECO:0000313" key="9">
    <source>
        <dbReference type="EMBL" id="KAF2712698.1"/>
    </source>
</evidence>
<comment type="catalytic activity">
    <reaction evidence="1">
        <text>7,8-dihydroneopterin = 6-hydroxymethyl-7,8-dihydropterin + glycolaldehyde</text>
        <dbReference type="Rhea" id="RHEA:10540"/>
        <dbReference type="ChEBI" id="CHEBI:17001"/>
        <dbReference type="ChEBI" id="CHEBI:17071"/>
        <dbReference type="ChEBI" id="CHEBI:44841"/>
        <dbReference type="EC" id="4.1.2.25"/>
    </reaction>
</comment>
<keyword evidence="10" id="KW-1185">Reference proteome</keyword>
<name>A0A6G1KIN8_9PLEO</name>
<sequence>MAASQTKPQFVHQAYWEAQFISAEVIDKITVSNLSVTVNAGVDAWGRPKEQRALVTVALTLGKTFKSAAAADSLDASTVHYGLLAKEIRRSIDSDRNPGHLSTGGLAIGIHDCAIKTSDKAPLAAVEVDIFYPKASMLGDGVGFRYNVALPTQLSSMELYLRNIRIPCIIGINSNERQQKQPLVVNLWLENTNIGRADDYTKIETLIVEAISNSSFETLESLSTMVMQELREKFFTESDDESYIRIRFEKPMAVPFADAPAIEIFRRARA</sequence>
<evidence type="ECO:0000256" key="2">
    <source>
        <dbReference type="ARBA" id="ARBA00005013"/>
    </source>
</evidence>
<comment type="similarity">
    <text evidence="3">Belongs to the DHNA family.</text>
</comment>
<keyword evidence="5" id="KW-0289">Folate biosynthesis</keyword>
<evidence type="ECO:0000256" key="4">
    <source>
        <dbReference type="ARBA" id="ARBA00013043"/>
    </source>
</evidence>
<proteinExistence type="inferred from homology"/>
<evidence type="ECO:0000313" key="10">
    <source>
        <dbReference type="Proteomes" id="UP000799428"/>
    </source>
</evidence>
<dbReference type="InterPro" id="IPR043133">
    <property type="entry name" value="GTP-CH-I_C/QueF"/>
</dbReference>
<reference evidence="9" key="1">
    <citation type="journal article" date="2020" name="Stud. Mycol.">
        <title>101 Dothideomycetes genomes: a test case for predicting lifestyles and emergence of pathogens.</title>
        <authorList>
            <person name="Haridas S."/>
            <person name="Albert R."/>
            <person name="Binder M."/>
            <person name="Bloem J."/>
            <person name="Labutti K."/>
            <person name="Salamov A."/>
            <person name="Andreopoulos B."/>
            <person name="Baker S."/>
            <person name="Barry K."/>
            <person name="Bills G."/>
            <person name="Bluhm B."/>
            <person name="Cannon C."/>
            <person name="Castanera R."/>
            <person name="Culley D."/>
            <person name="Daum C."/>
            <person name="Ezra D."/>
            <person name="Gonzalez J."/>
            <person name="Henrissat B."/>
            <person name="Kuo A."/>
            <person name="Liang C."/>
            <person name="Lipzen A."/>
            <person name="Lutzoni F."/>
            <person name="Magnuson J."/>
            <person name="Mondo S."/>
            <person name="Nolan M."/>
            <person name="Ohm R."/>
            <person name="Pangilinan J."/>
            <person name="Park H.-J."/>
            <person name="Ramirez L."/>
            <person name="Alfaro M."/>
            <person name="Sun H."/>
            <person name="Tritt A."/>
            <person name="Yoshinaga Y."/>
            <person name="Zwiers L.-H."/>
            <person name="Turgeon B."/>
            <person name="Goodwin S."/>
            <person name="Spatafora J."/>
            <person name="Crous P."/>
            <person name="Grigoriev I."/>
        </authorList>
    </citation>
    <scope>NUCLEOTIDE SEQUENCE</scope>
    <source>
        <strain evidence="9">CBS 279.74</strain>
    </source>
</reference>
<dbReference type="GO" id="GO:0004150">
    <property type="term" value="F:dihydroneopterin aldolase activity"/>
    <property type="evidence" value="ECO:0007669"/>
    <property type="project" value="UniProtKB-EC"/>
</dbReference>
<evidence type="ECO:0000256" key="3">
    <source>
        <dbReference type="ARBA" id="ARBA00005708"/>
    </source>
</evidence>